<reference evidence="2 3" key="2">
    <citation type="submission" date="2016-10" db="EMBL/GenBank/DDBJ databases">
        <authorList>
            <person name="Varghese N."/>
            <person name="Submissions S."/>
        </authorList>
    </citation>
    <scope>NUCLEOTIDE SEQUENCE [LARGE SCALE GENOMIC DNA]</scope>
    <source>
        <strain evidence="2 3">DSM 24802</strain>
    </source>
</reference>
<dbReference type="Proteomes" id="UP000199541">
    <property type="component" value="Unassembled WGS sequence"/>
</dbReference>
<evidence type="ECO:0000313" key="4">
    <source>
        <dbReference type="Proteomes" id="UP000634647"/>
    </source>
</evidence>
<dbReference type="Proteomes" id="UP000634647">
    <property type="component" value="Unassembled WGS sequence"/>
</dbReference>
<evidence type="ECO:0000313" key="3">
    <source>
        <dbReference type="Proteomes" id="UP000199541"/>
    </source>
</evidence>
<evidence type="ECO:0000313" key="1">
    <source>
        <dbReference type="EMBL" id="GHD99499.1"/>
    </source>
</evidence>
<keyword evidence="3" id="KW-1185">Reference proteome</keyword>
<evidence type="ECO:0000313" key="2">
    <source>
        <dbReference type="EMBL" id="SDW24440.1"/>
    </source>
</evidence>
<dbReference type="AlphaFoldDB" id="A0AAN4UPL6"/>
<reference evidence="1" key="3">
    <citation type="submission" date="2023-06" db="EMBL/GenBank/DDBJ databases">
        <authorList>
            <person name="Sun Q."/>
            <person name="Zhou Y."/>
        </authorList>
    </citation>
    <scope>NUCLEOTIDE SEQUENCE</scope>
    <source>
        <strain evidence="1">CGMCC 1.10859</strain>
    </source>
</reference>
<protein>
    <submittedName>
        <fullName evidence="1">Uncharacterized protein</fullName>
    </submittedName>
</protein>
<dbReference type="EMBL" id="BNAB01000002">
    <property type="protein sequence ID" value="GHD99499.1"/>
    <property type="molecule type" value="Genomic_DNA"/>
</dbReference>
<organism evidence="1 4">
    <name type="scientific">Allgaiera indica</name>
    <dbReference type="NCBI Taxonomy" id="765699"/>
    <lineage>
        <taxon>Bacteria</taxon>
        <taxon>Pseudomonadati</taxon>
        <taxon>Pseudomonadota</taxon>
        <taxon>Alphaproteobacteria</taxon>
        <taxon>Rhodobacterales</taxon>
        <taxon>Paracoccaceae</taxon>
        <taxon>Allgaiera</taxon>
    </lineage>
</organism>
<sequence length="292" mass="32822">MFGLRRKQEAESAPPEAPVLDLSGPTLRRAFEHLVVSAEPTGGVERYVTALSLKASLFEEMLGKGRVAELTEMEFLDLAAFITPVRRKVGTYIGENGFEALRARLESLLAGWSDTKTADRRLADFVARFPDDKAHRWVRDLGAEVMHFISPDRYPLMCRWVWDAKVKTGVLREIWFADDVATAKIPVADDYLAFRTLAAEIESFLTDQGVFRDLPFYTDLLMSHVYADYINDRGGSLMRAEFATSSDPMLHTRRMLGLDAVDTETGRTRLKLIDGTAHVLGTPKAIPHQEKT</sequence>
<gene>
    <name evidence="1" type="ORF">GCM10008024_07120</name>
    <name evidence="2" type="ORF">SAMN05444006_102164</name>
</gene>
<comment type="caution">
    <text evidence="1">The sequence shown here is derived from an EMBL/GenBank/DDBJ whole genome shotgun (WGS) entry which is preliminary data.</text>
</comment>
<proteinExistence type="predicted"/>
<accession>A0AAN4UPL6</accession>
<reference evidence="1" key="1">
    <citation type="journal article" date="2014" name="Int. J. Syst. Evol. Microbiol.">
        <title>Complete genome sequence of Corynebacterium casei LMG S-19264T (=DSM 44701T), isolated from a smear-ripened cheese.</title>
        <authorList>
            <consortium name="US DOE Joint Genome Institute (JGI-PGF)"/>
            <person name="Walter F."/>
            <person name="Albersmeier A."/>
            <person name="Kalinowski J."/>
            <person name="Ruckert C."/>
        </authorList>
    </citation>
    <scope>NUCLEOTIDE SEQUENCE</scope>
    <source>
        <strain evidence="1">CGMCC 1.10859</strain>
    </source>
</reference>
<name>A0AAN4UPL6_9RHOB</name>
<dbReference type="EMBL" id="FNOB01000002">
    <property type="protein sequence ID" value="SDW24440.1"/>
    <property type="molecule type" value="Genomic_DNA"/>
</dbReference>
<dbReference type="RefSeq" id="WP_035841164.1">
    <property type="nucleotide sequence ID" value="NZ_BNAB01000002.1"/>
</dbReference>